<dbReference type="HOGENOM" id="CLU_1099610_0_0_1"/>
<evidence type="ECO:0000313" key="1">
    <source>
        <dbReference type="EMBL" id="ELU16437.1"/>
    </source>
</evidence>
<dbReference type="Proteomes" id="UP000014760">
    <property type="component" value="Unassembled WGS sequence"/>
</dbReference>
<proteinExistence type="predicted"/>
<dbReference type="Pfam" id="PF07801">
    <property type="entry name" value="DUF1647"/>
    <property type="match status" value="1"/>
</dbReference>
<dbReference type="EnsemblMetazoa" id="CapteT54774">
    <property type="protein sequence ID" value="CapteP54774"/>
    <property type="gene ID" value="CapteG54774"/>
</dbReference>
<dbReference type="EMBL" id="AMQN01000628">
    <property type="status" value="NOT_ANNOTATED_CDS"/>
    <property type="molecule type" value="Genomic_DNA"/>
</dbReference>
<feature type="non-terminal residue" evidence="1">
    <location>
        <position position="234"/>
    </location>
</feature>
<protein>
    <recommendedName>
        <fullName evidence="4">Nucleotide-diphospho-sugar transferase domain-containing protein</fullName>
    </recommendedName>
</protein>
<dbReference type="OrthoDB" id="5954868at2759"/>
<name>R7VCY6_CAPTE</name>
<evidence type="ECO:0008006" key="4">
    <source>
        <dbReference type="Google" id="ProtNLM"/>
    </source>
</evidence>
<reference evidence="1 3" key="2">
    <citation type="journal article" date="2013" name="Nature">
        <title>Insights into bilaterian evolution from three spiralian genomes.</title>
        <authorList>
            <person name="Simakov O."/>
            <person name="Marletaz F."/>
            <person name="Cho S.J."/>
            <person name="Edsinger-Gonzales E."/>
            <person name="Havlak P."/>
            <person name="Hellsten U."/>
            <person name="Kuo D.H."/>
            <person name="Larsson T."/>
            <person name="Lv J."/>
            <person name="Arendt D."/>
            <person name="Savage R."/>
            <person name="Osoegawa K."/>
            <person name="de Jong P."/>
            <person name="Grimwood J."/>
            <person name="Chapman J.A."/>
            <person name="Shapiro H."/>
            <person name="Aerts A."/>
            <person name="Otillar R.P."/>
            <person name="Terry A.Y."/>
            <person name="Boore J.L."/>
            <person name="Grigoriev I.V."/>
            <person name="Lindberg D.R."/>
            <person name="Seaver E.C."/>
            <person name="Weisblat D.A."/>
            <person name="Putnam N.H."/>
            <person name="Rokhsar D.S."/>
        </authorList>
    </citation>
    <scope>NUCLEOTIDE SEQUENCE</scope>
    <source>
        <strain evidence="1 3">I ESC-2004</strain>
    </source>
</reference>
<organism evidence="1">
    <name type="scientific">Capitella teleta</name>
    <name type="common">Polychaete worm</name>
    <dbReference type="NCBI Taxonomy" id="283909"/>
    <lineage>
        <taxon>Eukaryota</taxon>
        <taxon>Metazoa</taxon>
        <taxon>Spiralia</taxon>
        <taxon>Lophotrochozoa</taxon>
        <taxon>Annelida</taxon>
        <taxon>Polychaeta</taxon>
        <taxon>Sedentaria</taxon>
        <taxon>Scolecida</taxon>
        <taxon>Capitellidae</taxon>
        <taxon>Capitella</taxon>
    </lineage>
</organism>
<dbReference type="AlphaFoldDB" id="R7VCY6"/>
<sequence length="234" mass="27262">NQFVFVMACTADHFNESVDAIWTIQEQYPTHKIRYYDWGLDPWQVHMLESWCGVTHVPFNITSYPATKFQGGRSKYQSAKIFCIMDAFITSPGVFWIDSSIRFLNSTVMSLANNHVIQNGGFAYMSHTDHSSFAVTHPKMYSYFPTDMEIQKQLYQGVTNAVIMYKTRKVFDNIIWWWFLCSLKADCMTPILDLRCSFVNGDHERTFANCHRFDQSATNILANNLYDHDDSNYN</sequence>
<feature type="non-terminal residue" evidence="1">
    <location>
        <position position="1"/>
    </location>
</feature>
<evidence type="ECO:0000313" key="2">
    <source>
        <dbReference type="EnsemblMetazoa" id="CapteP54774"/>
    </source>
</evidence>
<dbReference type="InterPro" id="IPR012444">
    <property type="entry name" value="DUF1647"/>
</dbReference>
<reference evidence="3" key="1">
    <citation type="submission" date="2012-12" db="EMBL/GenBank/DDBJ databases">
        <authorList>
            <person name="Hellsten U."/>
            <person name="Grimwood J."/>
            <person name="Chapman J.A."/>
            <person name="Shapiro H."/>
            <person name="Aerts A."/>
            <person name="Otillar R.P."/>
            <person name="Terry A.Y."/>
            <person name="Boore J.L."/>
            <person name="Simakov O."/>
            <person name="Marletaz F."/>
            <person name="Cho S.-J."/>
            <person name="Edsinger-Gonzales E."/>
            <person name="Havlak P."/>
            <person name="Kuo D.-H."/>
            <person name="Larsson T."/>
            <person name="Lv J."/>
            <person name="Arendt D."/>
            <person name="Savage R."/>
            <person name="Osoegawa K."/>
            <person name="de Jong P."/>
            <person name="Lindberg D.R."/>
            <person name="Seaver E.C."/>
            <person name="Weisblat D.A."/>
            <person name="Putnam N.H."/>
            <person name="Grigoriev I.V."/>
            <person name="Rokhsar D.S."/>
        </authorList>
    </citation>
    <scope>NUCLEOTIDE SEQUENCE</scope>
    <source>
        <strain evidence="3">I ESC-2004</strain>
    </source>
</reference>
<dbReference type="EMBL" id="KB293180">
    <property type="protein sequence ID" value="ELU16437.1"/>
    <property type="molecule type" value="Genomic_DNA"/>
</dbReference>
<dbReference type="OMA" id="NERCIAP"/>
<gene>
    <name evidence="1" type="ORF">CAPTEDRAFT_54774</name>
</gene>
<dbReference type="PANTHER" id="PTHR31389">
    <property type="entry name" value="LD39211P"/>
    <property type="match status" value="1"/>
</dbReference>
<reference evidence="2" key="3">
    <citation type="submission" date="2015-06" db="UniProtKB">
        <authorList>
            <consortium name="EnsemblMetazoa"/>
        </authorList>
    </citation>
    <scope>IDENTIFICATION</scope>
</reference>
<evidence type="ECO:0000313" key="3">
    <source>
        <dbReference type="Proteomes" id="UP000014760"/>
    </source>
</evidence>
<keyword evidence="3" id="KW-1185">Reference proteome</keyword>
<dbReference type="FunCoup" id="R7VCY6">
    <property type="interactions" value="93"/>
</dbReference>
<accession>R7VCY6</accession>
<dbReference type="PANTHER" id="PTHR31389:SF4">
    <property type="entry name" value="LD39211P"/>
    <property type="match status" value="1"/>
</dbReference>